<dbReference type="CDD" id="cd11386">
    <property type="entry name" value="MCP_signal"/>
    <property type="match status" value="1"/>
</dbReference>
<dbReference type="Pfam" id="PF17200">
    <property type="entry name" value="sCache_2"/>
    <property type="match status" value="1"/>
</dbReference>
<dbReference type="InterPro" id="IPR004089">
    <property type="entry name" value="MCPsignal_dom"/>
</dbReference>
<dbReference type="InterPro" id="IPR003660">
    <property type="entry name" value="HAMP_dom"/>
</dbReference>
<dbReference type="PROSITE" id="PS50111">
    <property type="entry name" value="CHEMOTAXIS_TRANSDUC_2"/>
    <property type="match status" value="1"/>
</dbReference>
<proteinExistence type="inferred from homology"/>
<feature type="transmembrane region" description="Helical" evidence="10">
    <location>
        <begin position="196"/>
        <end position="217"/>
    </location>
</feature>
<evidence type="ECO:0000256" key="7">
    <source>
        <dbReference type="ARBA" id="ARBA00029447"/>
    </source>
</evidence>
<evidence type="ECO:0000259" key="11">
    <source>
        <dbReference type="PROSITE" id="PS50111"/>
    </source>
</evidence>
<name>A0ABV5Z831_9GAMM</name>
<dbReference type="Gene3D" id="3.30.450.20">
    <property type="entry name" value="PAS domain"/>
    <property type="match status" value="1"/>
</dbReference>
<keyword evidence="2" id="KW-1003">Cell membrane</keyword>
<dbReference type="Proteomes" id="UP001589628">
    <property type="component" value="Unassembled WGS sequence"/>
</dbReference>
<evidence type="ECO:0000256" key="6">
    <source>
        <dbReference type="ARBA" id="ARBA00023224"/>
    </source>
</evidence>
<evidence type="ECO:0000256" key="5">
    <source>
        <dbReference type="ARBA" id="ARBA00023136"/>
    </source>
</evidence>
<organism evidence="13 14">
    <name type="scientific">Balneatrix alpica</name>
    <dbReference type="NCBI Taxonomy" id="75684"/>
    <lineage>
        <taxon>Bacteria</taxon>
        <taxon>Pseudomonadati</taxon>
        <taxon>Pseudomonadota</taxon>
        <taxon>Gammaproteobacteria</taxon>
        <taxon>Oceanospirillales</taxon>
        <taxon>Balneatrichaceae</taxon>
        <taxon>Balneatrix</taxon>
    </lineage>
</organism>
<dbReference type="PANTHER" id="PTHR32089">
    <property type="entry name" value="METHYL-ACCEPTING CHEMOTAXIS PROTEIN MCPB"/>
    <property type="match status" value="1"/>
</dbReference>
<evidence type="ECO:0000256" key="8">
    <source>
        <dbReference type="PROSITE-ProRule" id="PRU00284"/>
    </source>
</evidence>
<evidence type="ECO:0000256" key="3">
    <source>
        <dbReference type="ARBA" id="ARBA00022692"/>
    </source>
</evidence>
<keyword evidence="3 10" id="KW-0812">Transmembrane</keyword>
<dbReference type="InterPro" id="IPR004090">
    <property type="entry name" value="Chemotax_Me-accpt_rcpt"/>
</dbReference>
<keyword evidence="14" id="KW-1185">Reference proteome</keyword>
<dbReference type="RefSeq" id="WP_027312999.1">
    <property type="nucleotide sequence ID" value="NZ_JBHLZN010000001.1"/>
</dbReference>
<sequence>MTSLLQRFTLAARIWSIIGLAVLALIANTFFTYNDMYSAILHGRKQSVDFMLQASTTILNHYAKQEKSGAMSKEQAQKAAVDALAQLRFDDGNYIFVYLKDGTLVANPTATPDKIGTNLIGVKDSNGVEVIKELINRSLNAPRGELEYLWPRVKGGEPLPKLGISAHFADWQWMYGSGIYIDDLNAQVIGQIKLNLIESAVIILALVLIGGVVVSSIRQPVQQAVKAMQELAEGDGDLSKKLPVEGNHELAQLAQAFNKFAGGIGQVISDISQISAQLGVSSAKLRDVTHHADGSIRRQSQEADNLASAMHQMVATSQEVARHAEETSAATNEADNLTNSSHQVVESIVANVRELAQEIDAISATITRVADASTNIDKVLEVIRGIAEQTNLLALNAAIEAARAGEAGRGFAVVADEVRTLAQRTQDSTAEIRGIMESLQSGSKEAATAMQRGVEQAKQTAESSTKAEGALQAMADAIARIRDMSAQIATAAEEQSSTAESVNISVSTINDASSQVADTSSQTAQAADSVADAVQQLERLVNRFKV</sequence>
<evidence type="ECO:0000313" key="14">
    <source>
        <dbReference type="Proteomes" id="UP001589628"/>
    </source>
</evidence>
<keyword evidence="5 10" id="KW-0472">Membrane</keyword>
<gene>
    <name evidence="13" type="ORF">ACFFLH_03305</name>
</gene>
<comment type="caution">
    <text evidence="13">The sequence shown here is derived from an EMBL/GenBank/DDBJ whole genome shotgun (WGS) entry which is preliminary data.</text>
</comment>
<dbReference type="PANTHER" id="PTHR32089:SF119">
    <property type="entry name" value="METHYL-ACCEPTING CHEMOTAXIS PROTEIN CTPL"/>
    <property type="match status" value="1"/>
</dbReference>
<evidence type="ECO:0000256" key="2">
    <source>
        <dbReference type="ARBA" id="ARBA00022475"/>
    </source>
</evidence>
<protein>
    <submittedName>
        <fullName evidence="13">Methyl-accepting chemotaxis protein</fullName>
    </submittedName>
</protein>
<dbReference type="SUPFAM" id="SSF58104">
    <property type="entry name" value="Methyl-accepting chemotaxis protein (MCP) signaling domain"/>
    <property type="match status" value="1"/>
</dbReference>
<dbReference type="EMBL" id="JBHLZN010000001">
    <property type="protein sequence ID" value="MFB9885440.1"/>
    <property type="molecule type" value="Genomic_DNA"/>
</dbReference>
<dbReference type="Pfam" id="PF00672">
    <property type="entry name" value="HAMP"/>
    <property type="match status" value="1"/>
</dbReference>
<evidence type="ECO:0000256" key="9">
    <source>
        <dbReference type="SAM" id="MobiDB-lite"/>
    </source>
</evidence>
<accession>A0ABV5Z831</accession>
<evidence type="ECO:0000256" key="4">
    <source>
        <dbReference type="ARBA" id="ARBA00022989"/>
    </source>
</evidence>
<keyword evidence="6 8" id="KW-0807">Transducer</keyword>
<dbReference type="SMART" id="SM01049">
    <property type="entry name" value="Cache_2"/>
    <property type="match status" value="1"/>
</dbReference>
<evidence type="ECO:0000313" key="13">
    <source>
        <dbReference type="EMBL" id="MFB9885440.1"/>
    </source>
</evidence>
<feature type="region of interest" description="Disordered" evidence="9">
    <location>
        <begin position="441"/>
        <end position="467"/>
    </location>
</feature>
<keyword evidence="4 10" id="KW-1133">Transmembrane helix</keyword>
<feature type="domain" description="Methyl-accepting transducer" evidence="11">
    <location>
        <begin position="274"/>
        <end position="510"/>
    </location>
</feature>
<feature type="transmembrane region" description="Helical" evidence="10">
    <location>
        <begin position="12"/>
        <end position="31"/>
    </location>
</feature>
<dbReference type="PROSITE" id="PS50885">
    <property type="entry name" value="HAMP"/>
    <property type="match status" value="1"/>
</dbReference>
<feature type="domain" description="HAMP" evidence="12">
    <location>
        <begin position="215"/>
        <end position="269"/>
    </location>
</feature>
<dbReference type="InterPro" id="IPR033480">
    <property type="entry name" value="sCache_2"/>
</dbReference>
<comment type="similarity">
    <text evidence="7">Belongs to the methyl-accepting chemotaxis (MCP) protein family.</text>
</comment>
<dbReference type="PRINTS" id="PR00260">
    <property type="entry name" value="CHEMTRNSDUCR"/>
</dbReference>
<reference evidence="13 14" key="1">
    <citation type="submission" date="2024-09" db="EMBL/GenBank/DDBJ databases">
        <authorList>
            <person name="Sun Q."/>
            <person name="Mori K."/>
        </authorList>
    </citation>
    <scope>NUCLEOTIDE SEQUENCE [LARGE SCALE GENOMIC DNA]</scope>
    <source>
        <strain evidence="13 14">ATCC 51285</strain>
    </source>
</reference>
<dbReference type="SMART" id="SM00304">
    <property type="entry name" value="HAMP"/>
    <property type="match status" value="1"/>
</dbReference>
<dbReference type="Gene3D" id="1.10.287.950">
    <property type="entry name" value="Methyl-accepting chemotaxis protein"/>
    <property type="match status" value="1"/>
</dbReference>
<dbReference type="CDD" id="cd06225">
    <property type="entry name" value="HAMP"/>
    <property type="match status" value="1"/>
</dbReference>
<feature type="compositionally biased region" description="Polar residues" evidence="9">
    <location>
        <begin position="457"/>
        <end position="466"/>
    </location>
</feature>
<evidence type="ECO:0000259" key="12">
    <source>
        <dbReference type="PROSITE" id="PS50885"/>
    </source>
</evidence>
<comment type="subcellular location">
    <subcellularLocation>
        <location evidence="1">Cell membrane</location>
        <topology evidence="1">Multi-pass membrane protein</topology>
    </subcellularLocation>
</comment>
<evidence type="ECO:0000256" key="1">
    <source>
        <dbReference type="ARBA" id="ARBA00004651"/>
    </source>
</evidence>
<dbReference type="Pfam" id="PF00015">
    <property type="entry name" value="MCPsignal"/>
    <property type="match status" value="1"/>
</dbReference>
<evidence type="ECO:0000256" key="10">
    <source>
        <dbReference type="SAM" id="Phobius"/>
    </source>
</evidence>
<dbReference type="SMART" id="SM00283">
    <property type="entry name" value="MA"/>
    <property type="match status" value="1"/>
</dbReference>